<dbReference type="Gene3D" id="3.40.850.10">
    <property type="entry name" value="Kinesin motor domain"/>
    <property type="match status" value="1"/>
</dbReference>
<dbReference type="GO" id="GO:0005737">
    <property type="term" value="C:cytoplasm"/>
    <property type="evidence" value="ECO:0007669"/>
    <property type="project" value="UniProtKB-SubCell"/>
</dbReference>
<feature type="compositionally biased region" description="Low complexity" evidence="8">
    <location>
        <begin position="288"/>
        <end position="298"/>
    </location>
</feature>
<dbReference type="Pfam" id="PF00225">
    <property type="entry name" value="Kinesin"/>
    <property type="match status" value="1"/>
</dbReference>
<feature type="coiled-coil region" evidence="7">
    <location>
        <begin position="1272"/>
        <end position="1423"/>
    </location>
</feature>
<keyword evidence="2" id="KW-0963">Cytoplasm</keyword>
<dbReference type="PANTHER" id="PTHR47969">
    <property type="entry name" value="CHROMOSOME-ASSOCIATED KINESIN KIF4A-RELATED"/>
    <property type="match status" value="1"/>
</dbReference>
<dbReference type="EMBL" id="CAJVPP010000353">
    <property type="protein sequence ID" value="CAG8473322.1"/>
    <property type="molecule type" value="Genomic_DNA"/>
</dbReference>
<dbReference type="GO" id="GO:0051231">
    <property type="term" value="P:spindle elongation"/>
    <property type="evidence" value="ECO:0007669"/>
    <property type="project" value="TreeGrafter"/>
</dbReference>
<dbReference type="CDD" id="cd01372">
    <property type="entry name" value="KISc_KIF4"/>
    <property type="match status" value="1"/>
</dbReference>
<feature type="coiled-coil region" evidence="7">
    <location>
        <begin position="1083"/>
        <end position="1117"/>
    </location>
</feature>
<dbReference type="InterPro" id="IPR027417">
    <property type="entry name" value="P-loop_NTPase"/>
</dbReference>
<keyword evidence="4 6" id="KW-0067">ATP-binding</keyword>
<reference evidence="10" key="1">
    <citation type="submission" date="2021-06" db="EMBL/GenBank/DDBJ databases">
        <authorList>
            <person name="Kallberg Y."/>
            <person name="Tangrot J."/>
            <person name="Rosling A."/>
        </authorList>
    </citation>
    <scope>NUCLEOTIDE SEQUENCE</scope>
    <source>
        <strain evidence="10">87-6 pot B 2015</strain>
    </source>
</reference>
<keyword evidence="11" id="KW-1185">Reference proteome</keyword>
<evidence type="ECO:0000313" key="10">
    <source>
        <dbReference type="EMBL" id="CAG8473322.1"/>
    </source>
</evidence>
<dbReference type="GO" id="GO:0005524">
    <property type="term" value="F:ATP binding"/>
    <property type="evidence" value="ECO:0007669"/>
    <property type="project" value="UniProtKB-UniRule"/>
</dbReference>
<name>A0A9N8W3V7_FUNMO</name>
<dbReference type="GO" id="GO:0005875">
    <property type="term" value="C:microtubule associated complex"/>
    <property type="evidence" value="ECO:0007669"/>
    <property type="project" value="TreeGrafter"/>
</dbReference>
<proteinExistence type="inferred from homology"/>
<gene>
    <name evidence="10" type="ORF">FMOSSE_LOCUS2626</name>
</gene>
<evidence type="ECO:0000256" key="7">
    <source>
        <dbReference type="SAM" id="Coils"/>
    </source>
</evidence>
<dbReference type="GO" id="GO:0007018">
    <property type="term" value="P:microtubule-based movement"/>
    <property type="evidence" value="ECO:0007669"/>
    <property type="project" value="InterPro"/>
</dbReference>
<evidence type="ECO:0000256" key="3">
    <source>
        <dbReference type="ARBA" id="ARBA00022741"/>
    </source>
</evidence>
<feature type="coiled-coil region" evidence="7">
    <location>
        <begin position="1022"/>
        <end position="1056"/>
    </location>
</feature>
<keyword evidence="3 6" id="KW-0547">Nucleotide-binding</keyword>
<comment type="caution">
    <text evidence="10">The sequence shown here is derived from an EMBL/GenBank/DDBJ whole genome shotgun (WGS) entry which is preliminary data.</text>
</comment>
<comment type="subcellular location">
    <subcellularLocation>
        <location evidence="1">Cytoplasm</location>
    </subcellularLocation>
</comment>
<dbReference type="GO" id="GO:0007052">
    <property type="term" value="P:mitotic spindle organization"/>
    <property type="evidence" value="ECO:0007669"/>
    <property type="project" value="TreeGrafter"/>
</dbReference>
<organism evidence="10 11">
    <name type="scientific">Funneliformis mosseae</name>
    <name type="common">Endomycorrhizal fungus</name>
    <name type="synonym">Glomus mosseae</name>
    <dbReference type="NCBI Taxonomy" id="27381"/>
    <lineage>
        <taxon>Eukaryota</taxon>
        <taxon>Fungi</taxon>
        <taxon>Fungi incertae sedis</taxon>
        <taxon>Mucoromycota</taxon>
        <taxon>Glomeromycotina</taxon>
        <taxon>Glomeromycetes</taxon>
        <taxon>Glomerales</taxon>
        <taxon>Glomeraceae</taxon>
        <taxon>Funneliformis</taxon>
    </lineage>
</organism>
<dbReference type="GO" id="GO:0008017">
    <property type="term" value="F:microtubule binding"/>
    <property type="evidence" value="ECO:0007669"/>
    <property type="project" value="InterPro"/>
</dbReference>
<feature type="region of interest" description="Disordered" evidence="8">
    <location>
        <begin position="270"/>
        <end position="299"/>
    </location>
</feature>
<feature type="binding site" evidence="6">
    <location>
        <begin position="128"/>
        <end position="135"/>
    </location>
    <ligand>
        <name>ATP</name>
        <dbReference type="ChEBI" id="CHEBI:30616"/>
    </ligand>
</feature>
<feature type="domain" description="Kinesin motor" evidence="9">
    <location>
        <begin position="39"/>
        <end position="416"/>
    </location>
</feature>
<evidence type="ECO:0000313" key="11">
    <source>
        <dbReference type="Proteomes" id="UP000789375"/>
    </source>
</evidence>
<feature type="compositionally biased region" description="Polar residues" evidence="8">
    <location>
        <begin position="491"/>
        <end position="504"/>
    </location>
</feature>
<dbReference type="Proteomes" id="UP000789375">
    <property type="component" value="Unassembled WGS sequence"/>
</dbReference>
<dbReference type="PANTHER" id="PTHR47969:SF15">
    <property type="entry name" value="CHROMOSOME-ASSOCIATED KINESIN KIF4A-RELATED"/>
    <property type="match status" value="1"/>
</dbReference>
<dbReference type="InterPro" id="IPR027640">
    <property type="entry name" value="Kinesin-like_fam"/>
</dbReference>
<dbReference type="InterPro" id="IPR001752">
    <property type="entry name" value="Kinesin_motor_dom"/>
</dbReference>
<evidence type="ECO:0000256" key="1">
    <source>
        <dbReference type="ARBA" id="ARBA00004496"/>
    </source>
</evidence>
<feature type="coiled-coil region" evidence="7">
    <location>
        <begin position="1179"/>
        <end position="1244"/>
    </location>
</feature>
<sequence length="2438" mass="277966">MKIYLNPERSFLGQSSGNLSYNYVGNFLKRQKSCFSKQILFSALRIRPLTSEDLANLPTRFQKSVLSTTPNAPNQVIVTNDKNDKKQTFNYDYVFDPESTQKDVYDNAVLKLTDKFLEGYNVTILAYGQTSSGKTFTMGTSENGLIEPEAKGIIPRSISTLFSSIQSDQYKTRKFSMKVSFIEIYNEDLIDLFYEGDDESRPQVLIREDSKGNILWSGLQEIKVNSVEEVMGHLSRGSLNRQTGATDMNAQSSRSHAIFSVTLEQQKFASRPWSMPPPIDSQQKSGVRPLSRSSSSLSKRLDDGENISITSKFHFVDLAGSERLKRTSAMGERVKEGISINSGLLALGNVISALGDPNKAKHTTHIPYRDSKLTRLLQDSLGGNAQTLMIACVTPAEYNINETVNTLKYANRAKNIKNNATVNAIETGWNDIEHLQASGIISSNGTSTTGTTSGRTTPGINGRETPHRYINGRETPQRYNTSESPNDKTHSSTSSNIPIMPQQQVVSNKDVKVLEEQLLQLKRSYSELSQRYAKTSAELATHQDNTDGLDIDATTEQLVKKPLSVINELDEKNYKNYASFQEAVEPVIEEYEKSISSLESQLALSKAALLHSDSLLQEHERKLAFAEQSNEQSKIYINDLKNKVAKLVERESISEQYIKELETKFDKLSSEQGKDQNLINELRSLIAQMKANNSNSDGYTKNLENRMSISDNKSTQLVETVKKLEERLHQREAECQELEEKLRRVDNDDEKKLLLNELDDREKRILHLEQKVESLIRELEELRNHSLSHDDSELSVISEDIHFASPSITPGVNNDPMNLSPLESKFLDLQKTHENTLKEFEDIKSKYHSCLLEIHELRNQLSEENAIHPEMVHDFKSTPTTPLSPKSPDFNAFRLSLPPTTSLINDNKSANSKLSFHRKTRSLTEEIYGSEEKDYAHLAVIQKLSNELQQLSSLHEDKDQGLVAIKQEFARLEMNYRENLELVVELRDEIKRRDALVQVDVMSAKTSETGGTSSYYSVNTSETDTLEIVQRMREEVEQLREEHKIAMESLSERETRSLEKRNEVLRIESSIQEFQEELSHALDNNEDDRVIELQSRIKELEQELIKAQEINRQEQISETALRLEDGFKPSESGENIDLSKEFEGYSNSKETLALKQRIDKLQSDIESKSRTIASLLLPTVEQQNVINRIETELQEVRETQRKMMKENNQLGNIPDKNKNDNKTVKTLEARVKELESQLTKAKEAQHIPTPRNSFLRAADPAHRTVCKLQDKLSDLQKELSRKSETVQNLEVEMELVSSMQSQLETLKNDTKRKYELIEGFKRDLVDKGMLQQKLHEKEAEAKILQDQLLTVRSEMQHQIEVLRSQLQSEKTLDGNLNIYTELENVQKELKEAKENENLAVERLRMLNDEELKLQQDLQRLRQDDIVQKERITVLESSLVQELAGSEDLVSLRAELALTKETEATQKQKISKLENTLKEYEAEISEHKQKSESLEIKLKQVQEDTIANTKDELAKLKETESQLRSTIQELEAKLAKADKENEQVQMIKDELKLLKELDLEQKSKIEQLQYQLEETQSTKNIAIKELESMKKDFAAQKELVITLEGELKNVREELIKTNEQYGNNIKKHEQISILLNTTKQQRDEEERKVKSLESEIEILKAAGDANEKVIVNLNTELTNSKMNIEAQNKRLFEIENQMHLIEKERELLLDSDKELSEILRAREFEKNKAIVALENKISDLQSQLEQAKESSKVDQETIASLEEKLASINFQLNDAKESEERRFQIIKELETELNEANALLLDKNSKCAELETTIERIRTELKNLKASEAAKNDQINQFKSGIEQAKCYESQQTELILCLESQLQKAEEQNDDHSSKLAEANSEIDTLKEKCVSLQNKINEVHHDSLLKNFSNIDDDLTKELKNVLKEVHAQKERADTLQKEANKLKSEKNNHIVINADLAQQIERLQKDLEFLTEEYAEAVTKQEDTEALIKDQKIQISELETALEVAKKSQPLGINSNPSLTKLAAANEGLRQTNDDLNKKITEAEHRASSLSVRLKTLENELESTKTTDDDSSVDALKAKIQGLEVENEGLKQSNEAFLEERVNLDQRIEHLVKQLQTSGQDGNKTAVNVHLAELNLKVLSLEKEMSQEKLKAKENTSEMQKEILSLIESNKQLEHELNVSKYPLPDTIGDSGDSLDLGYTSKIYQESTISQQNILIKTLQDKINELEKQAEVRSSTPIAAELDAVGGYRASSPELRKNAVRAGSPTNVKALPPTPPPNQPLPPPPPPPKSPLPPRPESRNSSNTTSPDLIMEVQKLNKRIAKMEGENLDNRQLVDTLEASLNDSESNLRTAKQQLQILQREKSDLMNQMKSLQMQLEETEIQYERTKTSVQKEKRAIENVLLEERRAKEQAEKARRQLENRMEELMAKKSKFINLS</sequence>
<dbReference type="InterPro" id="IPR036961">
    <property type="entry name" value="Kinesin_motor_dom_sf"/>
</dbReference>
<feature type="coiled-coil region" evidence="7">
    <location>
        <begin position="1462"/>
        <end position="1703"/>
    </location>
</feature>
<keyword evidence="6" id="KW-0505">Motor protein</keyword>
<dbReference type="SMART" id="SM00129">
    <property type="entry name" value="KISc"/>
    <property type="match status" value="1"/>
</dbReference>
<evidence type="ECO:0000259" key="9">
    <source>
        <dbReference type="PROSITE" id="PS50067"/>
    </source>
</evidence>
<evidence type="ECO:0000256" key="8">
    <source>
        <dbReference type="SAM" id="MobiDB-lite"/>
    </source>
</evidence>
<feature type="coiled-coil region" evidence="7">
    <location>
        <begin position="1729"/>
        <end position="2178"/>
    </location>
</feature>
<feature type="coiled-coil region" evidence="7">
    <location>
        <begin position="714"/>
        <end position="785"/>
    </location>
</feature>
<dbReference type="PRINTS" id="PR00380">
    <property type="entry name" value="KINESINHEAVY"/>
</dbReference>
<accession>A0A9N8W3V7</accession>
<feature type="compositionally biased region" description="Pro residues" evidence="8">
    <location>
        <begin position="2274"/>
        <end position="2297"/>
    </location>
</feature>
<feature type="region of interest" description="Disordered" evidence="8">
    <location>
        <begin position="2255"/>
        <end position="2312"/>
    </location>
</feature>
<dbReference type="SUPFAM" id="SSF52540">
    <property type="entry name" value="P-loop containing nucleoside triphosphate hydrolases"/>
    <property type="match status" value="1"/>
</dbReference>
<dbReference type="PROSITE" id="PS00411">
    <property type="entry name" value="KINESIN_MOTOR_1"/>
    <property type="match status" value="1"/>
</dbReference>
<dbReference type="GO" id="GO:0003777">
    <property type="term" value="F:microtubule motor activity"/>
    <property type="evidence" value="ECO:0007669"/>
    <property type="project" value="InterPro"/>
</dbReference>
<evidence type="ECO:0000256" key="5">
    <source>
        <dbReference type="ARBA" id="ARBA00023054"/>
    </source>
</evidence>
<feature type="region of interest" description="Disordered" evidence="8">
    <location>
        <begin position="441"/>
        <end position="504"/>
    </location>
</feature>
<feature type="compositionally biased region" description="Low complexity" evidence="8">
    <location>
        <begin position="441"/>
        <end position="460"/>
    </location>
</feature>
<evidence type="ECO:0000256" key="6">
    <source>
        <dbReference type="PROSITE-ProRule" id="PRU00283"/>
    </source>
</evidence>
<feature type="coiled-coil region" evidence="7">
    <location>
        <begin position="2336"/>
        <end position="2437"/>
    </location>
</feature>
<comment type="similarity">
    <text evidence="6">Belongs to the TRAFAC class myosin-kinesin ATPase superfamily. Kinesin family.</text>
</comment>
<protein>
    <submittedName>
        <fullName evidence="10">11403_t:CDS:1</fullName>
    </submittedName>
</protein>
<keyword evidence="5 7" id="KW-0175">Coiled coil</keyword>
<dbReference type="InterPro" id="IPR019821">
    <property type="entry name" value="Kinesin_motor_CS"/>
</dbReference>
<feature type="coiled-coil region" evidence="7">
    <location>
        <begin position="2211"/>
        <end position="2238"/>
    </location>
</feature>
<dbReference type="PROSITE" id="PS50067">
    <property type="entry name" value="KINESIN_MOTOR_2"/>
    <property type="match status" value="1"/>
</dbReference>
<evidence type="ECO:0000256" key="4">
    <source>
        <dbReference type="ARBA" id="ARBA00022840"/>
    </source>
</evidence>
<evidence type="ECO:0000256" key="2">
    <source>
        <dbReference type="ARBA" id="ARBA00022490"/>
    </source>
</evidence>
<feature type="coiled-coil region" evidence="7">
    <location>
        <begin position="511"/>
        <end position="545"/>
    </location>
</feature>